<organism evidence="1 2">
    <name type="scientific">Cinchona calisaya</name>
    <dbReference type="NCBI Taxonomy" id="153742"/>
    <lineage>
        <taxon>Eukaryota</taxon>
        <taxon>Viridiplantae</taxon>
        <taxon>Streptophyta</taxon>
        <taxon>Embryophyta</taxon>
        <taxon>Tracheophyta</taxon>
        <taxon>Spermatophyta</taxon>
        <taxon>Magnoliopsida</taxon>
        <taxon>eudicotyledons</taxon>
        <taxon>Gunneridae</taxon>
        <taxon>Pentapetalae</taxon>
        <taxon>asterids</taxon>
        <taxon>lamiids</taxon>
        <taxon>Gentianales</taxon>
        <taxon>Rubiaceae</taxon>
        <taxon>Cinchonoideae</taxon>
        <taxon>Cinchoneae</taxon>
        <taxon>Cinchona</taxon>
    </lineage>
</organism>
<comment type="caution">
    <text evidence="1">The sequence shown here is derived from an EMBL/GenBank/DDBJ whole genome shotgun (WGS) entry which is preliminary data.</text>
</comment>
<accession>A0ABD2Y9T0</accession>
<protein>
    <submittedName>
        <fullName evidence="1">Uncharacterized protein</fullName>
    </submittedName>
</protein>
<name>A0ABD2Y9T0_9GENT</name>
<keyword evidence="2" id="KW-1185">Reference proteome</keyword>
<dbReference type="Proteomes" id="UP001630127">
    <property type="component" value="Unassembled WGS sequence"/>
</dbReference>
<dbReference type="EMBL" id="JBJUIK010000014">
    <property type="protein sequence ID" value="KAL3503885.1"/>
    <property type="molecule type" value="Genomic_DNA"/>
</dbReference>
<dbReference type="AlphaFoldDB" id="A0ABD2Y9T0"/>
<proteinExistence type="predicted"/>
<gene>
    <name evidence="1" type="ORF">ACH5RR_033726</name>
</gene>
<evidence type="ECO:0000313" key="1">
    <source>
        <dbReference type="EMBL" id="KAL3503885.1"/>
    </source>
</evidence>
<evidence type="ECO:0000313" key="2">
    <source>
        <dbReference type="Proteomes" id="UP001630127"/>
    </source>
</evidence>
<reference evidence="1 2" key="1">
    <citation type="submission" date="2024-11" db="EMBL/GenBank/DDBJ databases">
        <title>A near-complete genome assembly of Cinchona calisaya.</title>
        <authorList>
            <person name="Lian D.C."/>
            <person name="Zhao X.W."/>
            <person name="Wei L."/>
        </authorList>
    </citation>
    <scope>NUCLEOTIDE SEQUENCE [LARGE SCALE GENOMIC DNA]</scope>
    <source>
        <tissue evidence="1">Nenye</tissue>
    </source>
</reference>
<sequence>MEKVMDDHHVKFRRNRHRNIIQEKDMANNLFESNEVFHHQLDHKLEGSWGTPIEGFGMHTFSLKLHMLKDHLKRYKEVFGNVFDAVKAAEMEVKARKDEYKDSPPIRENGYL</sequence>